<keyword evidence="8 11" id="KW-0119">Carbohydrate metabolism</keyword>
<keyword evidence="9 11" id="KW-0961">Cell wall biogenesis/degradation</keyword>
<evidence type="ECO:0000259" key="14">
    <source>
        <dbReference type="Pfam" id="PF14683"/>
    </source>
</evidence>
<evidence type="ECO:0000256" key="5">
    <source>
        <dbReference type="ARBA" id="ARBA00022729"/>
    </source>
</evidence>
<evidence type="ECO:0000256" key="9">
    <source>
        <dbReference type="ARBA" id="ARBA00023316"/>
    </source>
</evidence>
<accession>A0A139I0B0</accession>
<evidence type="ECO:0000256" key="11">
    <source>
        <dbReference type="PIRNR" id="PIRNR011794"/>
    </source>
</evidence>
<dbReference type="Gene3D" id="2.60.120.260">
    <property type="entry name" value="Galactose-binding domain-like"/>
    <property type="match status" value="1"/>
</dbReference>
<evidence type="ECO:0000313" key="16">
    <source>
        <dbReference type="EMBL" id="KXT08156.1"/>
    </source>
</evidence>
<keyword evidence="6 12" id="KW-1015">Disulfide bond</keyword>
<feature type="disulfide bond" evidence="12">
    <location>
        <begin position="74"/>
        <end position="118"/>
    </location>
</feature>
<evidence type="ECO:0000259" key="15">
    <source>
        <dbReference type="Pfam" id="PF14686"/>
    </source>
</evidence>
<dbReference type="GO" id="GO:0071555">
    <property type="term" value="P:cell wall organization"/>
    <property type="evidence" value="ECO:0007669"/>
    <property type="project" value="UniProtKB-UniRule"/>
</dbReference>
<dbReference type="FunFam" id="2.60.120.260:FF:000102">
    <property type="entry name" value="Rhamnogalacturonate lyase A"/>
    <property type="match status" value="1"/>
</dbReference>
<dbReference type="GO" id="GO:0005576">
    <property type="term" value="C:extracellular region"/>
    <property type="evidence" value="ECO:0007669"/>
    <property type="project" value="UniProtKB-SubCell"/>
</dbReference>
<dbReference type="GO" id="GO:0102210">
    <property type="term" value="F:rhamnogalacturonan endolyase activity"/>
    <property type="evidence" value="ECO:0007669"/>
    <property type="project" value="UniProtKB-UniRule"/>
</dbReference>
<dbReference type="Proteomes" id="UP000073492">
    <property type="component" value="Unassembled WGS sequence"/>
</dbReference>
<dbReference type="InterPro" id="IPR029411">
    <property type="entry name" value="RG-lyase_III"/>
</dbReference>
<evidence type="ECO:0000256" key="6">
    <source>
        <dbReference type="ARBA" id="ARBA00023157"/>
    </source>
</evidence>
<dbReference type="CDD" id="cd10320">
    <property type="entry name" value="RGL4_N"/>
    <property type="match status" value="1"/>
</dbReference>
<evidence type="ECO:0000256" key="3">
    <source>
        <dbReference type="ARBA" id="ARBA00010418"/>
    </source>
</evidence>
<gene>
    <name evidence="16" type="ORF">AC579_252</name>
</gene>
<comment type="subcellular location">
    <subcellularLocation>
        <location evidence="2 11">Secreted</location>
    </subcellularLocation>
</comment>
<dbReference type="STRING" id="113226.A0A139I0B0"/>
<proteinExistence type="inferred from homology"/>
<dbReference type="Gene3D" id="2.60.40.1120">
    <property type="entry name" value="Carboxypeptidase-like, regulatory domain"/>
    <property type="match status" value="1"/>
</dbReference>
<evidence type="ECO:0000259" key="13">
    <source>
        <dbReference type="Pfam" id="PF09284"/>
    </source>
</evidence>
<keyword evidence="17" id="KW-1185">Reference proteome</keyword>
<dbReference type="SUPFAM" id="SSF74650">
    <property type="entry name" value="Galactose mutarotase-like"/>
    <property type="match status" value="1"/>
</dbReference>
<evidence type="ECO:0000256" key="12">
    <source>
        <dbReference type="PIRSR" id="PIRSR011794-1"/>
    </source>
</evidence>
<keyword evidence="4 11" id="KW-0964">Secreted</keyword>
<dbReference type="GO" id="GO:0045490">
    <property type="term" value="P:pectin catabolic process"/>
    <property type="evidence" value="ECO:0007669"/>
    <property type="project" value="TreeGrafter"/>
</dbReference>
<organism evidence="16 17">
    <name type="scientific">Pseudocercospora musae</name>
    <dbReference type="NCBI Taxonomy" id="113226"/>
    <lineage>
        <taxon>Eukaryota</taxon>
        <taxon>Fungi</taxon>
        <taxon>Dikarya</taxon>
        <taxon>Ascomycota</taxon>
        <taxon>Pezizomycotina</taxon>
        <taxon>Dothideomycetes</taxon>
        <taxon>Dothideomycetidae</taxon>
        <taxon>Mycosphaerellales</taxon>
        <taxon>Mycosphaerellaceae</taxon>
        <taxon>Pseudocercospora</taxon>
    </lineage>
</organism>
<comment type="similarity">
    <text evidence="3 11">Belongs to the polysaccharide lyase 4 family.</text>
</comment>
<dbReference type="OrthoDB" id="114708at2759"/>
<dbReference type="CDD" id="cd10316">
    <property type="entry name" value="RGL4_M"/>
    <property type="match status" value="1"/>
</dbReference>
<dbReference type="Gene3D" id="2.70.98.10">
    <property type="match status" value="1"/>
</dbReference>
<keyword evidence="10 11" id="KW-0624">Polysaccharide degradation</keyword>
<evidence type="ECO:0000256" key="4">
    <source>
        <dbReference type="ARBA" id="ARBA00022525"/>
    </source>
</evidence>
<dbReference type="PIRSF" id="PIRSF011794">
    <property type="entry name" value="Rhamnogalacturonase_B"/>
    <property type="match status" value="1"/>
</dbReference>
<dbReference type="InterPro" id="IPR008979">
    <property type="entry name" value="Galactose-bd-like_sf"/>
</dbReference>
<dbReference type="PANTHER" id="PTHR36574">
    <property type="entry name" value="RHAMNOGALACTURONATE LYASE-RELATED"/>
    <property type="match status" value="1"/>
</dbReference>
<sequence>MKYWCHPIDDFGQRRAAYVAWVDFECIMARLLVSLLGLATTAFAAFGLTDHDDSYVVDTGSANTLITTIDKASCDVTSLVYHGTELQGSGPGTHIGSGLGSATVTAQVIADKYIKVTCATSTLTHYIVAVSGDSNLYMVTYITAEPEVGELRYIARLNSSVLPSEYPFGDVSTTAGSTETIEGSDVFLVDGETRSKFYSSQRFIDDHVHCVYGDDVHACFVKPQYEKSSGGPFFRDINSNNRGSEYTSLTFYMNSGHVQTEDRRMGLNGPYALTFSRSGIPKPADLDFSFFGDLEIEGYVSESGRGYVSGTASGVKGDFQVVVHWYNAEAQYWTYASSDSAFTSPAMKPGTYTMKLYRTELEVASQSVNVSAGSRTTSNIASTLEEPSESIWTIGTCDGQPTGFRNAKNQLRMHPSDSRMGRWAPGTFAVGTSADTDMPMALFKSVNSPQTITFDSNSTAAATLRIRTTLAFASGRPSVKIGSWSDSAAAPTKIDSRGVTRGAYRGNGEAYEFEIPGGTLVSGSNTLEIGVISGSSGDEFLSPNFILDCIELYR</sequence>
<dbReference type="GO" id="GO:0030246">
    <property type="term" value="F:carbohydrate binding"/>
    <property type="evidence" value="ECO:0007669"/>
    <property type="project" value="UniProtKB-UniRule"/>
</dbReference>
<dbReference type="EC" id="4.2.2.23" evidence="11"/>
<dbReference type="InterPro" id="IPR013784">
    <property type="entry name" value="Carb-bd-like_fold"/>
</dbReference>
<evidence type="ECO:0000256" key="1">
    <source>
        <dbReference type="ARBA" id="ARBA00001324"/>
    </source>
</evidence>
<feature type="domain" description="Rhamnogalacturonase B N-terminal" evidence="13">
    <location>
        <begin position="46"/>
        <end position="298"/>
    </location>
</feature>
<name>A0A139I0B0_9PEZI</name>
<evidence type="ECO:0000256" key="7">
    <source>
        <dbReference type="ARBA" id="ARBA00023239"/>
    </source>
</evidence>
<dbReference type="InterPro" id="IPR011013">
    <property type="entry name" value="Gal_mutarotase_sf_dom"/>
</dbReference>
<dbReference type="EMBL" id="LFZO01000485">
    <property type="protein sequence ID" value="KXT08156.1"/>
    <property type="molecule type" value="Genomic_DNA"/>
</dbReference>
<reference evidence="16 17" key="1">
    <citation type="submission" date="2015-07" db="EMBL/GenBank/DDBJ databases">
        <title>Comparative genomics of the Sigatoka disease complex on banana suggests a link between parallel evolutionary changes in Pseudocercospora fijiensis and Pseudocercospora eumusae and increased virulence on the banana host.</title>
        <authorList>
            <person name="Chang T.-C."/>
            <person name="Salvucci A."/>
            <person name="Crous P.W."/>
            <person name="Stergiopoulos I."/>
        </authorList>
    </citation>
    <scope>NUCLEOTIDE SEQUENCE [LARGE SCALE GENOMIC DNA]</scope>
    <source>
        <strain evidence="16 17">CBS 116634</strain>
    </source>
</reference>
<dbReference type="SUPFAM" id="SSF49452">
    <property type="entry name" value="Starch-binding domain-like"/>
    <property type="match status" value="1"/>
</dbReference>
<dbReference type="PANTHER" id="PTHR36574:SF1">
    <property type="entry name" value="RHAMNOGALACTURONATE LYASE-RELATED"/>
    <property type="match status" value="1"/>
</dbReference>
<dbReference type="AlphaFoldDB" id="A0A139I0B0"/>
<protein>
    <recommendedName>
        <fullName evidence="11">Rhamnogalacturonate lyase</fullName>
        <ecNumber evidence="11">4.2.2.23</ecNumber>
    </recommendedName>
</protein>
<feature type="domain" description="Rhamnogalacturonan lyase" evidence="14">
    <location>
        <begin position="391"/>
        <end position="552"/>
    </location>
</feature>
<dbReference type="Pfam" id="PF14686">
    <property type="entry name" value="fn3_3"/>
    <property type="match status" value="1"/>
</dbReference>
<dbReference type="FunFam" id="2.70.98.10:FF:000020">
    <property type="entry name" value="Rhamnogalacturonate lyase A"/>
    <property type="match status" value="1"/>
</dbReference>
<feature type="disulfide bond" evidence="12">
    <location>
        <begin position="210"/>
        <end position="219"/>
    </location>
</feature>
<comment type="catalytic activity">
    <reaction evidence="1 11">
        <text>Endotype eliminative cleavage of L-alpha-rhamnopyranosyl-(1-&gt;4)-alpha-D-galactopyranosyluronic acid bonds of rhamnogalacturonan I domains in ramified hairy regions of pectin leaving L-rhamnopyranose at the reducing end and 4-deoxy-4,5-unsaturated D-galactopyranosyluronic acid at the non-reducing end.</text>
        <dbReference type="EC" id="4.2.2.23"/>
    </reaction>
</comment>
<evidence type="ECO:0000313" key="17">
    <source>
        <dbReference type="Proteomes" id="UP000073492"/>
    </source>
</evidence>
<dbReference type="Pfam" id="PF09284">
    <property type="entry name" value="RhgB_N"/>
    <property type="match status" value="1"/>
</dbReference>
<dbReference type="InterPro" id="IPR029413">
    <property type="entry name" value="RG-lyase_II"/>
</dbReference>
<evidence type="ECO:0000256" key="10">
    <source>
        <dbReference type="ARBA" id="ARBA00023326"/>
    </source>
</evidence>
<dbReference type="InterPro" id="IPR014718">
    <property type="entry name" value="GH-type_carb-bd"/>
</dbReference>
<dbReference type="CDD" id="cd10317">
    <property type="entry name" value="RGL4_C"/>
    <property type="match status" value="1"/>
</dbReference>
<dbReference type="InterPro" id="IPR015364">
    <property type="entry name" value="RhgB_N"/>
</dbReference>
<evidence type="ECO:0000256" key="2">
    <source>
        <dbReference type="ARBA" id="ARBA00004613"/>
    </source>
</evidence>
<dbReference type="InterPro" id="IPR016590">
    <property type="entry name" value="Rhamnogalacturonase_B"/>
</dbReference>
<dbReference type="Pfam" id="PF14683">
    <property type="entry name" value="CBM-like"/>
    <property type="match status" value="1"/>
</dbReference>
<feature type="domain" description="Rhamnogalacturonan lyase" evidence="15">
    <location>
        <begin position="304"/>
        <end position="377"/>
    </location>
</feature>
<keyword evidence="7 11" id="KW-0456">Lyase</keyword>
<keyword evidence="5" id="KW-0732">Signal</keyword>
<evidence type="ECO:0000256" key="8">
    <source>
        <dbReference type="ARBA" id="ARBA00023277"/>
    </source>
</evidence>
<dbReference type="SUPFAM" id="SSF49785">
    <property type="entry name" value="Galactose-binding domain-like"/>
    <property type="match status" value="1"/>
</dbReference>
<comment type="caution">
    <text evidence="16">The sequence shown here is derived from an EMBL/GenBank/DDBJ whole genome shotgun (WGS) entry which is preliminary data.</text>
</comment>